<dbReference type="Proteomes" id="UP001165085">
    <property type="component" value="Unassembled WGS sequence"/>
</dbReference>
<keyword evidence="2" id="KW-1185">Reference proteome</keyword>
<organism evidence="1 2">
    <name type="scientific">Triparma strigata</name>
    <dbReference type="NCBI Taxonomy" id="1606541"/>
    <lineage>
        <taxon>Eukaryota</taxon>
        <taxon>Sar</taxon>
        <taxon>Stramenopiles</taxon>
        <taxon>Ochrophyta</taxon>
        <taxon>Bolidophyceae</taxon>
        <taxon>Parmales</taxon>
        <taxon>Triparmaceae</taxon>
        <taxon>Triparma</taxon>
    </lineage>
</organism>
<proteinExistence type="predicted"/>
<dbReference type="EMBL" id="BRXY01000216">
    <property type="protein sequence ID" value="GMH78022.1"/>
    <property type="molecule type" value="Genomic_DNA"/>
</dbReference>
<evidence type="ECO:0000313" key="2">
    <source>
        <dbReference type="Proteomes" id="UP001165085"/>
    </source>
</evidence>
<accession>A0A9W7AYX7</accession>
<sequence>MIASVLAASSSCATFLGPSQQYKSVETDFEGLPLTVYSPYTLLPHLGPAGGSEDDLVLSFSEALESQERICGCYTSTLSFVVKGLATQPWGRDEHEEDIVLNLIDALSRPPPSNPPPNLHLLLQQPPPSSPYGDSINGLHLPSLLASRVAPSDDVEYVCIIGPSSSTCEVLDDTFMLPLRREAAAKIESILTLTLEGGSSCAMTLSVTTQSEVQSLMRRPYSEVREFLSKFKSTVIAVIESVLLEPHEKEFKSLCIELNIVLVEGLSEAGAEKLCIFANIKSGLDPPWSPSRDPAAKHTAEDFGRDLARRTDIGIINSVRKDPSLSSKFNRHKKSVLMDLANSNDSGINRHAIKKEKVEIEVVSYDGISCAHAEKYPEQVGGGKEDPYNSQSAFLKLVKMNREELVGSSFQTVLVKARMRCQTEDLAREVRKSVMRVNNIKTYGRMLPGRCVTEVVVSLALENRRGKGGDLYRDYCVELMGYESYVRLRDSVRADLNMLEVNFDRDQWWRDEVGTMMKLKELCADGGLCGDVWDDWFGKRSAIGRAYEVFS</sequence>
<dbReference type="AlphaFoldDB" id="A0A9W7AYX7"/>
<reference evidence="2" key="1">
    <citation type="journal article" date="2023" name="Commun. Biol.">
        <title>Genome analysis of Parmales, the sister group of diatoms, reveals the evolutionary specialization of diatoms from phago-mixotrophs to photoautotrophs.</title>
        <authorList>
            <person name="Ban H."/>
            <person name="Sato S."/>
            <person name="Yoshikawa S."/>
            <person name="Yamada K."/>
            <person name="Nakamura Y."/>
            <person name="Ichinomiya M."/>
            <person name="Sato N."/>
            <person name="Blanc-Mathieu R."/>
            <person name="Endo H."/>
            <person name="Kuwata A."/>
            <person name="Ogata H."/>
        </authorList>
    </citation>
    <scope>NUCLEOTIDE SEQUENCE [LARGE SCALE GENOMIC DNA]</scope>
    <source>
        <strain evidence="2">NIES 3701</strain>
    </source>
</reference>
<evidence type="ECO:0000313" key="1">
    <source>
        <dbReference type="EMBL" id="GMH78022.1"/>
    </source>
</evidence>
<protein>
    <submittedName>
        <fullName evidence="1">Uncharacterized protein</fullName>
    </submittedName>
</protein>
<comment type="caution">
    <text evidence="1">The sequence shown here is derived from an EMBL/GenBank/DDBJ whole genome shotgun (WGS) entry which is preliminary data.</text>
</comment>
<name>A0A9W7AYX7_9STRA</name>
<gene>
    <name evidence="1" type="ORF">TrST_g10615</name>
</gene>